<dbReference type="Proteomes" id="UP000033352">
    <property type="component" value="Unassembled WGS sequence"/>
</dbReference>
<gene>
    <name evidence="1" type="ORF">SS37_18350</name>
</gene>
<comment type="caution">
    <text evidence="1">The sequence shown here is derived from an EMBL/GenBank/DDBJ whole genome shotgun (WGS) entry which is preliminary data.</text>
</comment>
<name>A0A0F1ANS3_9ENTR</name>
<dbReference type="AlphaFoldDB" id="A0A0F1ANS3"/>
<sequence>MNYDSYNEVLDYLNVFFNESVNSSIYLEKIMTLIEGSRSEKTVMIRAIYETYMQYVKQNKDGIKVIAGEKEMWIDLLLHWQ</sequence>
<dbReference type="PATRIC" id="fig|1619248.3.peg.3171"/>
<reference evidence="1 2" key="1">
    <citation type="submission" date="2015-03" db="EMBL/GenBank/DDBJ databases">
        <authorList>
            <person name="McCorrison J."/>
            <person name="Sanka R."/>
            <person name="Adams M."/>
            <person name="Brinkac L."/>
            <person name="Nierman W."/>
            <person name="Sutton G."/>
            <person name="Nelson K."/>
            <person name="Kiedrowski L."/>
            <person name="Guerrero D."/>
            <person name="Bonomo R."/>
        </authorList>
    </citation>
    <scope>NUCLEOTIDE SEQUENCE [LARGE SCALE GENOMIC DNA]</scope>
    <source>
        <strain evidence="1 2">35699</strain>
    </source>
</reference>
<dbReference type="EMBL" id="JZYX01000042">
    <property type="protein sequence ID" value="KJN23353.1"/>
    <property type="molecule type" value="Genomic_DNA"/>
</dbReference>
<proteinExistence type="predicted"/>
<dbReference type="OrthoDB" id="6542483at2"/>
<accession>A0A0F1ANS3</accession>
<evidence type="ECO:0000313" key="1">
    <source>
        <dbReference type="EMBL" id="KJN23353.1"/>
    </source>
</evidence>
<evidence type="ECO:0000313" key="2">
    <source>
        <dbReference type="Proteomes" id="UP000033352"/>
    </source>
</evidence>
<protein>
    <submittedName>
        <fullName evidence="1">Uncharacterized protein</fullName>
    </submittedName>
</protein>
<dbReference type="RefSeq" id="WP_045286254.1">
    <property type="nucleotide sequence ID" value="NZ_JZYX01000042.1"/>
</dbReference>
<organism evidence="1 2">
    <name type="scientific">Enterobacter sichuanensis</name>
    <dbReference type="NCBI Taxonomy" id="2071710"/>
    <lineage>
        <taxon>Bacteria</taxon>
        <taxon>Pseudomonadati</taxon>
        <taxon>Pseudomonadota</taxon>
        <taxon>Gammaproteobacteria</taxon>
        <taxon>Enterobacterales</taxon>
        <taxon>Enterobacteriaceae</taxon>
        <taxon>Enterobacter</taxon>
        <taxon>Enterobacter cloacae complex</taxon>
    </lineage>
</organism>